<evidence type="ECO:0000313" key="1">
    <source>
        <dbReference type="Proteomes" id="UP000887580"/>
    </source>
</evidence>
<accession>A0AC35F293</accession>
<sequence>MINFNTDGMFLQRFAFKAPVMDYILKNLKPAHPIKLYQCCKFFFSEIRLNIIRHLEIVDDDEEEILDPTKTIIRASNTALKKLADFWISDSFTSHATYNVHITLPTFSRCTIKKLELSGTIEELKIKGVFDEYGEEDFISIEDIIMKVPKAKSIEISESALSPTTFSSLVSLKHCTKFSNLVLQNMTNRILFKEDLMVDFVLKNADVACKVLMGFKMVPGINDLSTKFVYKSFSIDFNDHIALLLEKRKKKLPKQFIGLLCGERDLERLFVVGVDGNIRGRR</sequence>
<organism evidence="1 2">
    <name type="scientific">Panagrolaimus sp. PS1159</name>
    <dbReference type="NCBI Taxonomy" id="55785"/>
    <lineage>
        <taxon>Eukaryota</taxon>
        <taxon>Metazoa</taxon>
        <taxon>Ecdysozoa</taxon>
        <taxon>Nematoda</taxon>
        <taxon>Chromadorea</taxon>
        <taxon>Rhabditida</taxon>
        <taxon>Tylenchina</taxon>
        <taxon>Panagrolaimomorpha</taxon>
        <taxon>Panagrolaimoidea</taxon>
        <taxon>Panagrolaimidae</taxon>
        <taxon>Panagrolaimus</taxon>
    </lineage>
</organism>
<dbReference type="WBParaSite" id="PS1159_v2.g13123.t1">
    <property type="protein sequence ID" value="PS1159_v2.g13123.t1"/>
    <property type="gene ID" value="PS1159_v2.g13123"/>
</dbReference>
<protein>
    <submittedName>
        <fullName evidence="2">F-box domain-containing protein</fullName>
    </submittedName>
</protein>
<dbReference type="Proteomes" id="UP000887580">
    <property type="component" value="Unplaced"/>
</dbReference>
<evidence type="ECO:0000313" key="2">
    <source>
        <dbReference type="WBParaSite" id="PS1159_v2.g13123.t1"/>
    </source>
</evidence>
<reference evidence="2" key="1">
    <citation type="submission" date="2022-11" db="UniProtKB">
        <authorList>
            <consortium name="WormBaseParasite"/>
        </authorList>
    </citation>
    <scope>IDENTIFICATION</scope>
</reference>
<proteinExistence type="predicted"/>
<name>A0AC35F293_9BILA</name>